<dbReference type="PANTHER" id="PTHR43428:SF1">
    <property type="entry name" value="ARSENATE REDUCTASE"/>
    <property type="match status" value="1"/>
</dbReference>
<evidence type="ECO:0000256" key="1">
    <source>
        <dbReference type="ARBA" id="ARBA00022849"/>
    </source>
</evidence>
<accession>A0AAE2S8W9</accession>
<evidence type="ECO:0000313" key="3">
    <source>
        <dbReference type="EMBL" id="MBK1853683.1"/>
    </source>
</evidence>
<comment type="caution">
    <text evidence="3">The sequence shown here is derived from an EMBL/GenBank/DDBJ whole genome shotgun (WGS) entry which is preliminary data.</text>
</comment>
<dbReference type="Pfam" id="PF01451">
    <property type="entry name" value="LMWPc"/>
    <property type="match status" value="1"/>
</dbReference>
<keyword evidence="1" id="KW-0059">Arsenical resistance</keyword>
<keyword evidence="4" id="KW-1185">Reference proteome</keyword>
<dbReference type="RefSeq" id="WP_309488278.1">
    <property type="nucleotide sequence ID" value="NZ_JAENIG010000001.1"/>
</dbReference>
<gene>
    <name evidence="3" type="ORF">JIN83_01815</name>
</gene>
<reference evidence="3" key="1">
    <citation type="submission" date="2021-01" db="EMBL/GenBank/DDBJ databases">
        <title>Modified the classification status of verrucomicrobia.</title>
        <authorList>
            <person name="Feng X."/>
        </authorList>
    </citation>
    <scope>NUCLEOTIDE SEQUENCE</scope>
    <source>
        <strain evidence="3">5K15</strain>
    </source>
</reference>
<dbReference type="GO" id="GO:0046685">
    <property type="term" value="P:response to arsenic-containing substance"/>
    <property type="evidence" value="ECO:0007669"/>
    <property type="project" value="UniProtKB-KW"/>
</dbReference>
<dbReference type="EMBL" id="JAENIG010000001">
    <property type="protein sequence ID" value="MBK1853683.1"/>
    <property type="molecule type" value="Genomic_DNA"/>
</dbReference>
<dbReference type="InterPro" id="IPR036196">
    <property type="entry name" value="Ptyr_pPase_sf"/>
</dbReference>
<dbReference type="SMART" id="SM00226">
    <property type="entry name" value="LMWPc"/>
    <property type="match status" value="1"/>
</dbReference>
<organism evidence="3 4">
    <name type="scientific">Oceaniferula flava</name>
    <dbReference type="NCBI Taxonomy" id="2800421"/>
    <lineage>
        <taxon>Bacteria</taxon>
        <taxon>Pseudomonadati</taxon>
        <taxon>Verrucomicrobiota</taxon>
        <taxon>Verrucomicrobiia</taxon>
        <taxon>Verrucomicrobiales</taxon>
        <taxon>Verrucomicrobiaceae</taxon>
        <taxon>Oceaniferula</taxon>
    </lineage>
</organism>
<evidence type="ECO:0000313" key="4">
    <source>
        <dbReference type="Proteomes" id="UP000634206"/>
    </source>
</evidence>
<dbReference type="SUPFAM" id="SSF52788">
    <property type="entry name" value="Phosphotyrosine protein phosphatases I"/>
    <property type="match status" value="1"/>
</dbReference>
<sequence>MKPTILILCTGNSCRSHMAEGYLQHKLGNLVNVQSAGSKPSNYVHPIAIQVMQELEIDISGHRSKHLDEYMQQDIDTVITVCDNAETCCPTFPGERKHYCWSFADPADATGTEEEIVNAFRKVRDEIRETFDRYAAELSLQLSGT</sequence>
<dbReference type="InterPro" id="IPR023485">
    <property type="entry name" value="Ptyr_pPase"/>
</dbReference>
<dbReference type="PANTHER" id="PTHR43428">
    <property type="entry name" value="ARSENATE REDUCTASE"/>
    <property type="match status" value="1"/>
</dbReference>
<evidence type="ECO:0000259" key="2">
    <source>
        <dbReference type="SMART" id="SM00226"/>
    </source>
</evidence>
<name>A0AAE2S8W9_9BACT</name>
<proteinExistence type="predicted"/>
<dbReference type="Gene3D" id="3.40.50.2300">
    <property type="match status" value="1"/>
</dbReference>
<feature type="domain" description="Phosphotyrosine protein phosphatase I" evidence="2">
    <location>
        <begin position="3"/>
        <end position="137"/>
    </location>
</feature>
<protein>
    <submittedName>
        <fullName evidence="3">Arsenate reductase ArsC</fullName>
    </submittedName>
</protein>
<dbReference type="AlphaFoldDB" id="A0AAE2S8W9"/>
<dbReference type="Proteomes" id="UP000634206">
    <property type="component" value="Unassembled WGS sequence"/>
</dbReference>
<dbReference type="CDD" id="cd16345">
    <property type="entry name" value="LMWP_ArsC"/>
    <property type="match status" value="1"/>
</dbReference>